<evidence type="ECO:0000259" key="2">
    <source>
        <dbReference type="Pfam" id="PF18962"/>
    </source>
</evidence>
<evidence type="ECO:0000256" key="1">
    <source>
        <dbReference type="SAM" id="SignalP"/>
    </source>
</evidence>
<sequence length="632" mass="66495">MKNRISCHVVLSIVWMPLLSASMVCQAQQIVPLPNNRTVCPSEAIAYSVEAPNHSGCGRITWTVDKGSFNGANSEKTKETDWGQSVNVYWNDVAEIGTLKATATCSSGGAISIGPISYTIRSLKNQTPKNLAIKNGGPLSVCSINTLHLGVDRLSVPNTGFLTTIPVYDADGYEWKLSEPNNWMGVSNIELITITPTSPCAAGTIQVRAYINSCSGLKYSEWTTPIALRQTPSVVIRANGNASHNVQCGDSDPVTFTATDIACASYTWSFPPGWRAGGQVSPITTTTNSIALTPLSTPANAGAIPGPVTVTANLGCGSYQASMNVSYSAPVLSTPAFSPTNTGVLCSNSAATIAVEPVAHASSYTWYTSSDGTIYINGSISNASNPIITNSPDVTVSTPSLSSTGYGSKVYVTANGKPGCPGSATAEHYVWAGPPKGGVFIEGPGMMVDGDILYTYNVGYTGATTYTWSLNNNVARIRFTSSSPRDNIMTASLQRFIGEGVANLSLTSENSCGTSVIGPRPIRVGPCPGQINNTGCGIIIERVPGAPDAALSVYPNPTSQHINIELAGAVTDPLSASPVAVRLLNSKAEVVYTAQHNSKAISIPVDDFPSGYYVVKIQLNDQELTRTVWIEH</sequence>
<name>A0AAP2GBU2_9BACT</name>
<keyword evidence="1" id="KW-0732">Signal</keyword>
<feature type="signal peptide" evidence="1">
    <location>
        <begin position="1"/>
        <end position="27"/>
    </location>
</feature>
<proteinExistence type="predicted"/>
<accession>A0AAP2GBU2</accession>
<comment type="caution">
    <text evidence="3">The sequence shown here is derived from an EMBL/GenBank/DDBJ whole genome shotgun (WGS) entry which is preliminary data.</text>
</comment>
<dbReference type="InterPro" id="IPR026444">
    <property type="entry name" value="Secre_tail"/>
</dbReference>
<protein>
    <submittedName>
        <fullName evidence="3">T9SS type A sorting domain-containing protein</fullName>
    </submittedName>
</protein>
<dbReference type="EMBL" id="JAHESC010000003">
    <property type="protein sequence ID" value="MBT1685492.1"/>
    <property type="molecule type" value="Genomic_DNA"/>
</dbReference>
<keyword evidence="4" id="KW-1185">Reference proteome</keyword>
<dbReference type="AlphaFoldDB" id="A0AAP2GBU2"/>
<dbReference type="Pfam" id="PF18962">
    <property type="entry name" value="Por_Secre_tail"/>
    <property type="match status" value="1"/>
</dbReference>
<dbReference type="NCBIfam" id="TIGR04183">
    <property type="entry name" value="Por_Secre_tail"/>
    <property type="match status" value="1"/>
</dbReference>
<gene>
    <name evidence="3" type="ORF">KK078_02935</name>
</gene>
<organism evidence="3 4">
    <name type="scientific">Dawidia soli</name>
    <dbReference type="NCBI Taxonomy" id="2782352"/>
    <lineage>
        <taxon>Bacteria</taxon>
        <taxon>Pseudomonadati</taxon>
        <taxon>Bacteroidota</taxon>
        <taxon>Cytophagia</taxon>
        <taxon>Cytophagales</taxon>
        <taxon>Chryseotaleaceae</taxon>
        <taxon>Dawidia</taxon>
    </lineage>
</organism>
<dbReference type="RefSeq" id="WP_254088742.1">
    <property type="nucleotide sequence ID" value="NZ_JAHESC010000003.1"/>
</dbReference>
<dbReference type="Proteomes" id="UP001319180">
    <property type="component" value="Unassembled WGS sequence"/>
</dbReference>
<feature type="domain" description="Secretion system C-terminal sorting" evidence="2">
    <location>
        <begin position="553"/>
        <end position="628"/>
    </location>
</feature>
<reference evidence="3 4" key="1">
    <citation type="submission" date="2021-05" db="EMBL/GenBank/DDBJ databases">
        <title>A Polyphasic approach of four new species of the genus Ohtaekwangia: Ohtaekwangia histidinii sp. nov., Ohtaekwangia cretensis sp. nov., Ohtaekwangia indiensis sp. nov., Ohtaekwangia reichenbachii sp. nov. from diverse environment.</title>
        <authorList>
            <person name="Octaviana S."/>
        </authorList>
    </citation>
    <scope>NUCLEOTIDE SEQUENCE [LARGE SCALE GENOMIC DNA]</scope>
    <source>
        <strain evidence="3 4">PWU37</strain>
    </source>
</reference>
<evidence type="ECO:0000313" key="4">
    <source>
        <dbReference type="Proteomes" id="UP001319180"/>
    </source>
</evidence>
<feature type="chain" id="PRO_5042882658" evidence="1">
    <location>
        <begin position="28"/>
        <end position="632"/>
    </location>
</feature>
<evidence type="ECO:0000313" key="3">
    <source>
        <dbReference type="EMBL" id="MBT1685492.1"/>
    </source>
</evidence>